<dbReference type="EMBL" id="CP111028">
    <property type="protein sequence ID" value="WAR30264.1"/>
    <property type="molecule type" value="Genomic_DNA"/>
</dbReference>
<gene>
    <name evidence="1" type="ORF">MAR_032806</name>
</gene>
<organism evidence="1 2">
    <name type="scientific">Mya arenaria</name>
    <name type="common">Soft-shell clam</name>
    <dbReference type="NCBI Taxonomy" id="6604"/>
    <lineage>
        <taxon>Eukaryota</taxon>
        <taxon>Metazoa</taxon>
        <taxon>Spiralia</taxon>
        <taxon>Lophotrochozoa</taxon>
        <taxon>Mollusca</taxon>
        <taxon>Bivalvia</taxon>
        <taxon>Autobranchia</taxon>
        <taxon>Heteroconchia</taxon>
        <taxon>Euheterodonta</taxon>
        <taxon>Imparidentia</taxon>
        <taxon>Neoheterodontei</taxon>
        <taxon>Myida</taxon>
        <taxon>Myoidea</taxon>
        <taxon>Myidae</taxon>
        <taxon>Mya</taxon>
    </lineage>
</organism>
<name>A0ABY7GAA0_MYAAR</name>
<proteinExistence type="predicted"/>
<keyword evidence="2" id="KW-1185">Reference proteome</keyword>
<reference evidence="1" key="1">
    <citation type="submission" date="2022-11" db="EMBL/GenBank/DDBJ databases">
        <title>Centuries of genome instability and evolution in soft-shell clam transmissible cancer (bioRxiv).</title>
        <authorList>
            <person name="Hart S.F.M."/>
            <person name="Yonemitsu M.A."/>
            <person name="Giersch R.M."/>
            <person name="Beal B.F."/>
            <person name="Arriagada G."/>
            <person name="Davis B.W."/>
            <person name="Ostrander E.A."/>
            <person name="Goff S.P."/>
            <person name="Metzger M.J."/>
        </authorList>
    </citation>
    <scope>NUCLEOTIDE SEQUENCE</scope>
    <source>
        <strain evidence="1">MELC-2E11</strain>
        <tissue evidence="1">Siphon/mantle</tissue>
    </source>
</reference>
<protein>
    <submittedName>
        <fullName evidence="1">Uncharacterized protein</fullName>
    </submittedName>
</protein>
<accession>A0ABY7GAA0</accession>
<evidence type="ECO:0000313" key="1">
    <source>
        <dbReference type="EMBL" id="WAR30264.1"/>
    </source>
</evidence>
<dbReference type="Proteomes" id="UP001164746">
    <property type="component" value="Chromosome 17"/>
</dbReference>
<sequence length="123" mass="13770">MPCRYHTTDIALQYIHIGDKPVQASSTELASKVEHSNVYQSFESGNHVVRGSDHLWLTVNLIIELVLMRSIKTCCGITRGITEQQRLTCLFALPACFEVNDARQELTGVNFNTGENNKNMTNA</sequence>
<evidence type="ECO:0000313" key="2">
    <source>
        <dbReference type="Proteomes" id="UP001164746"/>
    </source>
</evidence>